<dbReference type="SUPFAM" id="SSF53271">
    <property type="entry name" value="PRTase-like"/>
    <property type="match status" value="1"/>
</dbReference>
<evidence type="ECO:0000313" key="4">
    <source>
        <dbReference type="Proteomes" id="UP000177273"/>
    </source>
</evidence>
<dbReference type="InterPro" id="IPR000836">
    <property type="entry name" value="PRTase_dom"/>
</dbReference>
<dbReference type="InterPro" id="IPR029057">
    <property type="entry name" value="PRTase-like"/>
</dbReference>
<dbReference type="PANTHER" id="PTHR47505:SF1">
    <property type="entry name" value="DNA UTILIZATION PROTEIN YHGH"/>
    <property type="match status" value="1"/>
</dbReference>
<dbReference type="CDD" id="cd06223">
    <property type="entry name" value="PRTases_typeI"/>
    <property type="match status" value="1"/>
</dbReference>
<dbReference type="Proteomes" id="UP000177273">
    <property type="component" value="Unassembled WGS sequence"/>
</dbReference>
<sequence length="220" mass="26037">MTCILCSKFINYQLKFTDIIFLRKNENKICQKCLDSFTKISENHCKRCCKSCMKETCNDCQNWLKRGEEVNHQAIYKYDEAMREYFKMYKFSGHYQLRQIFAQEIKKVIKTYKNYTVIPIPVSSERLEERGFCQVTAILEWCDIPYTQVFVKNDSENQSTKNKQDRLETKGTFSIIKGNNFPMKVLLFDDIYTTGSTINQARHMLRQEGVKEIKSLSIAR</sequence>
<evidence type="ECO:0000259" key="2">
    <source>
        <dbReference type="Pfam" id="PF00156"/>
    </source>
</evidence>
<protein>
    <recommendedName>
        <fullName evidence="2">Phosphoribosyltransferase domain-containing protein</fullName>
    </recommendedName>
</protein>
<keyword evidence="4" id="KW-1185">Reference proteome</keyword>
<dbReference type="AlphaFoldDB" id="A0A9Q5NZI8"/>
<evidence type="ECO:0000313" key="3">
    <source>
        <dbReference type="EMBL" id="OFI46413.1"/>
    </source>
</evidence>
<name>A0A9Q5NZI8_9LACT</name>
<dbReference type="Gene3D" id="3.40.50.2020">
    <property type="match status" value="1"/>
</dbReference>
<comment type="similarity">
    <text evidence="1">Belongs to the ComF/GntX family.</text>
</comment>
<dbReference type="InterPro" id="IPR051910">
    <property type="entry name" value="ComF/GntX_DNA_util-trans"/>
</dbReference>
<reference evidence="4" key="1">
    <citation type="submission" date="2016-09" db="EMBL/GenBank/DDBJ databases">
        <title>Draft genome sequence of a novel species of the family Streptococcaceae isolated from flowers.</title>
        <authorList>
            <person name="Chuah L.-O."/>
            <person name="Yap K.-P."/>
            <person name="Thong K.L."/>
            <person name="Liong M.T."/>
            <person name="Ahmad R."/>
            <person name="Rusul G."/>
        </authorList>
    </citation>
    <scope>NUCLEOTIDE SEQUENCE [LARGE SCALE GENOMIC DNA]</scope>
    <source>
        <strain evidence="4">HibF3</strain>
    </source>
</reference>
<evidence type="ECO:0000256" key="1">
    <source>
        <dbReference type="ARBA" id="ARBA00008007"/>
    </source>
</evidence>
<dbReference type="Pfam" id="PF00156">
    <property type="entry name" value="Pribosyltran"/>
    <property type="match status" value="1"/>
</dbReference>
<gene>
    <name evidence="3" type="ORF">BG262_05195</name>
</gene>
<accession>A0A9Q5NZI8</accession>
<proteinExistence type="inferred from homology"/>
<comment type="caution">
    <text evidence="3">The sequence shown here is derived from an EMBL/GenBank/DDBJ whole genome shotgun (WGS) entry which is preliminary data.</text>
</comment>
<organism evidence="3 4">
    <name type="scientific">Floricoccus penangensis</name>
    <dbReference type="NCBI Taxonomy" id="1859475"/>
    <lineage>
        <taxon>Bacteria</taxon>
        <taxon>Bacillati</taxon>
        <taxon>Bacillota</taxon>
        <taxon>Bacilli</taxon>
        <taxon>Lactobacillales</taxon>
        <taxon>Streptococcaceae</taxon>
        <taxon>Floricoccus</taxon>
    </lineage>
</organism>
<dbReference type="EMBL" id="MKIQ01000028">
    <property type="protein sequence ID" value="OFI46413.1"/>
    <property type="molecule type" value="Genomic_DNA"/>
</dbReference>
<dbReference type="PANTHER" id="PTHR47505">
    <property type="entry name" value="DNA UTILIZATION PROTEIN YHGH"/>
    <property type="match status" value="1"/>
</dbReference>
<feature type="domain" description="Phosphoribosyltransferase" evidence="2">
    <location>
        <begin position="101"/>
        <end position="217"/>
    </location>
</feature>